<dbReference type="Proteomes" id="UP001549921">
    <property type="component" value="Unassembled WGS sequence"/>
</dbReference>
<feature type="region of interest" description="Disordered" evidence="3">
    <location>
        <begin position="138"/>
        <end position="217"/>
    </location>
</feature>
<evidence type="ECO:0000313" key="6">
    <source>
        <dbReference type="Proteomes" id="UP001549921"/>
    </source>
</evidence>
<feature type="region of interest" description="Disordered" evidence="3">
    <location>
        <begin position="537"/>
        <end position="591"/>
    </location>
</feature>
<evidence type="ECO:0000256" key="3">
    <source>
        <dbReference type="SAM" id="MobiDB-lite"/>
    </source>
</evidence>
<comment type="subcellular location">
    <subcellularLocation>
        <location evidence="1">Nucleus</location>
    </subcellularLocation>
</comment>
<proteinExistence type="predicted"/>
<gene>
    <name evidence="5" type="ORF">ABMA28_007775</name>
</gene>
<dbReference type="AlphaFoldDB" id="A0ABD0SJD7"/>
<evidence type="ECO:0000256" key="1">
    <source>
        <dbReference type="ARBA" id="ARBA00004123"/>
    </source>
</evidence>
<feature type="compositionally biased region" description="Basic residues" evidence="3">
    <location>
        <begin position="549"/>
        <end position="560"/>
    </location>
</feature>
<feature type="region of interest" description="Disordered" evidence="3">
    <location>
        <begin position="246"/>
        <end position="283"/>
    </location>
</feature>
<evidence type="ECO:0000256" key="2">
    <source>
        <dbReference type="ARBA" id="ARBA00023242"/>
    </source>
</evidence>
<accession>A0ABD0SJD7</accession>
<feature type="compositionally biased region" description="Polar residues" evidence="3">
    <location>
        <begin position="576"/>
        <end position="591"/>
    </location>
</feature>
<protein>
    <recommendedName>
        <fullName evidence="4">KANL2-like probable zinc-finger domain-containing protein</fullName>
    </recommendedName>
</protein>
<keyword evidence="2" id="KW-0539">Nucleus</keyword>
<sequence>MSYMSASENVGFSGIPQNISDASCATQYKMAVEGVAGSCSNEVNMYIQDSSGDEQPYITHLNDNFFHTKFKIDPNDFYTFHDSDVIASEITVSHTEDAFIFPDNVDVKNKMLHSPSKEIDLIDSLTNGEIKEEIKTEVPNGHYPPVSKTPTPSLKDTKVQKTKGQASKELTRTNSLNEIRRSSVHSPKGQSNASSPAAGSKSSISSASSNQVKTASVVRSASETFLDVFKREQGLVEDMALPAVIKTEPSAPPPPPVKIPAPTPKKAQGGKATPQSKVRRGRGPAVHEALQRIQAQTRAIPVPNRAWHAPGDDLFSCGPLVDKKPNFFKQFESSSSDDDNMPEFESGFGPVCVEESAAESRGARLALRRAALRRHVARADAELQFGGSYREHRALATLVKKQLSKKGASSSLPTPTVNHMLAIRGMPALLSSQERRQLRISGWSGGESGSMEHVTGGTCAEEQCTETPLPCGRFCLSHVTLAPEQRLYAACAAVFAGGARCKQPLLPLQDQTPLCTEHAWKRDNYDKLARDCRPKKAVRKRIWAAPTRPPRRPKRRRRPPPARPRPPPQALAPLSPHTQIPSQTPTAEQSLSEINVCSNSSTYDSSEDTTMGALSETEYITVASNSHELEVEVEQVPHDDILDPSVLSQIPDEAFTEFFNQAESGGTFAESSELAAALEAVLDERVLDERVLDERALDNIADSVFIHAPHVTVAKNKIQVPASVAMEMSTSAPS</sequence>
<dbReference type="PANTHER" id="PTHR16198">
    <property type="match status" value="1"/>
</dbReference>
<feature type="compositionally biased region" description="Pro residues" evidence="3">
    <location>
        <begin position="561"/>
        <end position="570"/>
    </location>
</feature>
<dbReference type="EMBL" id="JBEDNZ010000020">
    <property type="protein sequence ID" value="KAL0819722.1"/>
    <property type="molecule type" value="Genomic_DNA"/>
</dbReference>
<feature type="domain" description="KANL2-like probable zinc-finger" evidence="4">
    <location>
        <begin position="459"/>
        <end position="519"/>
    </location>
</feature>
<name>A0ABD0SJD7_LOXSC</name>
<organism evidence="5 6">
    <name type="scientific">Loxostege sticticalis</name>
    <name type="common">Beet webworm moth</name>
    <dbReference type="NCBI Taxonomy" id="481309"/>
    <lineage>
        <taxon>Eukaryota</taxon>
        <taxon>Metazoa</taxon>
        <taxon>Ecdysozoa</taxon>
        <taxon>Arthropoda</taxon>
        <taxon>Hexapoda</taxon>
        <taxon>Insecta</taxon>
        <taxon>Pterygota</taxon>
        <taxon>Neoptera</taxon>
        <taxon>Endopterygota</taxon>
        <taxon>Lepidoptera</taxon>
        <taxon>Glossata</taxon>
        <taxon>Ditrysia</taxon>
        <taxon>Pyraloidea</taxon>
        <taxon>Crambidae</taxon>
        <taxon>Pyraustinae</taxon>
        <taxon>Loxostege</taxon>
    </lineage>
</organism>
<dbReference type="GO" id="GO:0005634">
    <property type="term" value="C:nucleus"/>
    <property type="evidence" value="ECO:0007669"/>
    <property type="project" value="UniProtKB-SubCell"/>
</dbReference>
<dbReference type="PANTHER" id="PTHR16198:SF2">
    <property type="entry name" value="INO80 COMPLEX SUBUNIT D"/>
    <property type="match status" value="1"/>
</dbReference>
<evidence type="ECO:0000313" key="5">
    <source>
        <dbReference type="EMBL" id="KAL0819722.1"/>
    </source>
</evidence>
<evidence type="ECO:0000259" key="4">
    <source>
        <dbReference type="Pfam" id="PF13891"/>
    </source>
</evidence>
<feature type="compositionally biased region" description="Pro residues" evidence="3">
    <location>
        <begin position="250"/>
        <end position="263"/>
    </location>
</feature>
<feature type="compositionally biased region" description="Low complexity" evidence="3">
    <location>
        <begin position="191"/>
        <end position="209"/>
    </location>
</feature>
<dbReference type="InterPro" id="IPR025927">
    <property type="entry name" value="Znf_KANL2-like"/>
</dbReference>
<dbReference type="Pfam" id="PF13891">
    <property type="entry name" value="zf-C3HC3H_KANSL2"/>
    <property type="match status" value="1"/>
</dbReference>
<reference evidence="5 6" key="1">
    <citation type="submission" date="2024-06" db="EMBL/GenBank/DDBJ databases">
        <title>A chromosome-level genome assembly of beet webworm, Loxostege sticticalis.</title>
        <authorList>
            <person name="Zhang Y."/>
        </authorList>
    </citation>
    <scope>NUCLEOTIDE SEQUENCE [LARGE SCALE GENOMIC DNA]</scope>
    <source>
        <strain evidence="5">AQ028</strain>
        <tissue evidence="5">Male pupae</tissue>
    </source>
</reference>
<comment type="caution">
    <text evidence="5">The sequence shown here is derived from an EMBL/GenBank/DDBJ whole genome shotgun (WGS) entry which is preliminary data.</text>
</comment>